<name>A0A8H7PD61_MORIS</name>
<dbReference type="AlphaFoldDB" id="A0A8H7PD61"/>
<keyword evidence="3" id="KW-1185">Reference proteome</keyword>
<comment type="caution">
    <text evidence="2">The sequence shown here is derived from an EMBL/GenBank/DDBJ whole genome shotgun (WGS) entry which is preliminary data.</text>
</comment>
<reference evidence="2" key="1">
    <citation type="submission" date="2020-12" db="EMBL/GenBank/DDBJ databases">
        <title>Metabolic potential, ecology and presence of endohyphal bacteria is reflected in genomic diversity of Mucoromycotina.</title>
        <authorList>
            <person name="Muszewska A."/>
            <person name="Okrasinska A."/>
            <person name="Steczkiewicz K."/>
            <person name="Drgas O."/>
            <person name="Orlowska M."/>
            <person name="Perlinska-Lenart U."/>
            <person name="Aleksandrzak-Piekarczyk T."/>
            <person name="Szatraj K."/>
            <person name="Zielenkiewicz U."/>
            <person name="Pilsyk S."/>
            <person name="Malc E."/>
            <person name="Mieczkowski P."/>
            <person name="Kruszewska J.S."/>
            <person name="Biernat P."/>
            <person name="Pawlowska J."/>
        </authorList>
    </citation>
    <scope>NUCLEOTIDE SEQUENCE</scope>
    <source>
        <strain evidence="2">WA0000067209</strain>
    </source>
</reference>
<organism evidence="2 3">
    <name type="scientific">Mortierella isabellina</name>
    <name type="common">Filamentous fungus</name>
    <name type="synonym">Umbelopsis isabellina</name>
    <dbReference type="NCBI Taxonomy" id="91625"/>
    <lineage>
        <taxon>Eukaryota</taxon>
        <taxon>Fungi</taxon>
        <taxon>Fungi incertae sedis</taxon>
        <taxon>Mucoromycota</taxon>
        <taxon>Mucoromycotina</taxon>
        <taxon>Umbelopsidomycetes</taxon>
        <taxon>Umbelopsidales</taxon>
        <taxon>Umbelopsidaceae</taxon>
        <taxon>Umbelopsis</taxon>
    </lineage>
</organism>
<accession>A0A8H7PD61</accession>
<feature type="signal peptide" evidence="1">
    <location>
        <begin position="1"/>
        <end position="17"/>
    </location>
</feature>
<protein>
    <submittedName>
        <fullName evidence="2">Uncharacterized protein</fullName>
    </submittedName>
</protein>
<keyword evidence="1" id="KW-0732">Signal</keyword>
<evidence type="ECO:0000313" key="2">
    <source>
        <dbReference type="EMBL" id="KAG2171707.1"/>
    </source>
</evidence>
<evidence type="ECO:0000256" key="1">
    <source>
        <dbReference type="SAM" id="SignalP"/>
    </source>
</evidence>
<gene>
    <name evidence="2" type="ORF">INT43_008087</name>
</gene>
<dbReference type="Proteomes" id="UP000654370">
    <property type="component" value="Unassembled WGS sequence"/>
</dbReference>
<feature type="chain" id="PRO_5034867704" evidence="1">
    <location>
        <begin position="18"/>
        <end position="190"/>
    </location>
</feature>
<evidence type="ECO:0000313" key="3">
    <source>
        <dbReference type="Proteomes" id="UP000654370"/>
    </source>
</evidence>
<sequence>MKFTALAITALVGAVSADFFSANFVPTKYKEVNTAVLSANYINPTALNEAGLGCGMGNGVLINSIDWLYFNNCTDNVAAHFGLSKDGSSLDYIIKNPKTVYPCVETTTPKNATFTNFVCSDAFNLPSSVTVAYPKTTPFNVSPASSAAKAGATCTAGFSGKKNGNGPTGACCTHSDDCHETCYQGACKTF</sequence>
<dbReference type="EMBL" id="JAEPQZ010000019">
    <property type="protein sequence ID" value="KAG2171707.1"/>
    <property type="molecule type" value="Genomic_DNA"/>
</dbReference>
<dbReference type="OrthoDB" id="2289482at2759"/>
<proteinExistence type="predicted"/>